<dbReference type="PANTHER" id="PTHR43483">
    <property type="entry name" value="MEMBRANE TRANSPORTER PROTEIN HI_0806-RELATED"/>
    <property type="match status" value="1"/>
</dbReference>
<evidence type="ECO:0000313" key="6">
    <source>
        <dbReference type="EMBL" id="BAT61180.1"/>
    </source>
</evidence>
<feature type="transmembrane region" description="Helical" evidence="5">
    <location>
        <begin position="219"/>
        <end position="240"/>
    </location>
</feature>
<evidence type="ECO:0000313" key="7">
    <source>
        <dbReference type="Proteomes" id="UP000236884"/>
    </source>
</evidence>
<feature type="transmembrane region" description="Helical" evidence="5">
    <location>
        <begin position="183"/>
        <end position="207"/>
    </location>
</feature>
<proteinExistence type="inferred from homology"/>
<comment type="similarity">
    <text evidence="5">Belongs to the 4-toluene sulfonate uptake permease (TSUP) (TC 2.A.102) family.</text>
</comment>
<feature type="transmembrane region" description="Helical" evidence="5">
    <location>
        <begin position="149"/>
        <end position="176"/>
    </location>
</feature>
<feature type="transmembrane region" description="Helical" evidence="5">
    <location>
        <begin position="90"/>
        <end position="113"/>
    </location>
</feature>
<gene>
    <name evidence="6" type="ORF">GJW-30_1_03737</name>
</gene>
<feature type="transmembrane region" description="Helical" evidence="5">
    <location>
        <begin position="52"/>
        <end position="70"/>
    </location>
</feature>
<dbReference type="Pfam" id="PF01925">
    <property type="entry name" value="TauE"/>
    <property type="match status" value="1"/>
</dbReference>
<organism evidence="6 7">
    <name type="scientific">Variibacter gotjawalensis</name>
    <dbReference type="NCBI Taxonomy" id="1333996"/>
    <lineage>
        <taxon>Bacteria</taxon>
        <taxon>Pseudomonadati</taxon>
        <taxon>Pseudomonadota</taxon>
        <taxon>Alphaproteobacteria</taxon>
        <taxon>Hyphomicrobiales</taxon>
        <taxon>Nitrobacteraceae</taxon>
        <taxon>Variibacter</taxon>
    </lineage>
</organism>
<dbReference type="KEGG" id="vgo:GJW-30_1_03737"/>
<keyword evidence="2 5" id="KW-0812">Transmembrane</keyword>
<sequence>MPASELALLAALIIAGGALTGLLAGVFGVGGGGIIVPVLYEVFRAAGVPEDVRMQLCVGTSLAIILPTSIRAFMTHRRALVLSMDVFRRWLIPIVVGVALGGFIAAIAPGWVFKISFVVVASLLAAKMFIGSDTWRLGETLPGRWLMSLYGFVIGLYSALMGVGGGSVATLVLTLYGTPIHTAIGYSSGVGVVIAIAGTISFIIAGIPHLAMLPPFSLGFVSLIGLFLMAPITSLVAPYGARLAHKLSRRKLEILFGLFLSFVTLRFVASLIW</sequence>
<protein>
    <recommendedName>
        <fullName evidence="5">Probable membrane transporter protein</fullName>
    </recommendedName>
</protein>
<evidence type="ECO:0000256" key="1">
    <source>
        <dbReference type="ARBA" id="ARBA00004141"/>
    </source>
</evidence>
<dbReference type="GO" id="GO:0005886">
    <property type="term" value="C:plasma membrane"/>
    <property type="evidence" value="ECO:0007669"/>
    <property type="project" value="UniProtKB-SubCell"/>
</dbReference>
<name>A0A0S3PYZ4_9BRAD</name>
<dbReference type="Proteomes" id="UP000236884">
    <property type="component" value="Chromosome"/>
</dbReference>
<dbReference type="AlphaFoldDB" id="A0A0S3PYZ4"/>
<keyword evidence="5" id="KW-1003">Cell membrane</keyword>
<evidence type="ECO:0000256" key="4">
    <source>
        <dbReference type="ARBA" id="ARBA00023136"/>
    </source>
</evidence>
<dbReference type="EMBL" id="AP014946">
    <property type="protein sequence ID" value="BAT61180.1"/>
    <property type="molecule type" value="Genomic_DNA"/>
</dbReference>
<accession>A0A0S3PYZ4</accession>
<dbReference type="RefSeq" id="WP_245408558.1">
    <property type="nucleotide sequence ID" value="NZ_AP014946.1"/>
</dbReference>
<keyword evidence="3 5" id="KW-1133">Transmembrane helix</keyword>
<comment type="subcellular location">
    <subcellularLocation>
        <location evidence="5">Cell membrane</location>
        <topology evidence="5">Multi-pass membrane protein</topology>
    </subcellularLocation>
    <subcellularLocation>
        <location evidence="1">Membrane</location>
        <topology evidence="1">Multi-pass membrane protein</topology>
    </subcellularLocation>
</comment>
<feature type="transmembrane region" description="Helical" evidence="5">
    <location>
        <begin position="7"/>
        <end position="40"/>
    </location>
</feature>
<keyword evidence="4 5" id="KW-0472">Membrane</keyword>
<evidence type="ECO:0000256" key="3">
    <source>
        <dbReference type="ARBA" id="ARBA00022989"/>
    </source>
</evidence>
<feature type="transmembrane region" description="Helical" evidence="5">
    <location>
        <begin position="252"/>
        <end position="272"/>
    </location>
</feature>
<dbReference type="InterPro" id="IPR002781">
    <property type="entry name" value="TM_pro_TauE-like"/>
</dbReference>
<dbReference type="PANTHER" id="PTHR43483:SF3">
    <property type="entry name" value="MEMBRANE TRANSPORTER PROTEIN HI_0806-RELATED"/>
    <property type="match status" value="1"/>
</dbReference>
<evidence type="ECO:0000256" key="5">
    <source>
        <dbReference type="RuleBase" id="RU363041"/>
    </source>
</evidence>
<evidence type="ECO:0000256" key="2">
    <source>
        <dbReference type="ARBA" id="ARBA00022692"/>
    </source>
</evidence>
<reference evidence="6 7" key="1">
    <citation type="submission" date="2015-08" db="EMBL/GenBank/DDBJ databases">
        <title>Investigation of the bacterial diversity of lava forest soil.</title>
        <authorList>
            <person name="Lee J.S."/>
        </authorList>
    </citation>
    <scope>NUCLEOTIDE SEQUENCE [LARGE SCALE GENOMIC DNA]</scope>
    <source>
        <strain evidence="6 7">GJW-30</strain>
    </source>
</reference>
<keyword evidence="7" id="KW-1185">Reference proteome</keyword>